<dbReference type="PROSITE" id="PS50279">
    <property type="entry name" value="BPTI_KUNITZ_2"/>
    <property type="match status" value="1"/>
</dbReference>
<dbReference type="Pfam" id="PF00014">
    <property type="entry name" value="Kunitz_BPTI"/>
    <property type="match status" value="1"/>
</dbReference>
<feature type="compositionally biased region" description="Gly residues" evidence="15">
    <location>
        <begin position="450"/>
        <end position="459"/>
    </location>
</feature>
<dbReference type="GO" id="GO:0007155">
    <property type="term" value="P:cell adhesion"/>
    <property type="evidence" value="ECO:0007669"/>
    <property type="project" value="UniProtKB-KW"/>
</dbReference>
<dbReference type="InterPro" id="IPR020901">
    <property type="entry name" value="Prtase_inh_Kunz-CS"/>
</dbReference>
<evidence type="ECO:0000256" key="7">
    <source>
        <dbReference type="ARBA" id="ARBA00022869"/>
    </source>
</evidence>
<evidence type="ECO:0000256" key="14">
    <source>
        <dbReference type="ARBA" id="ARBA00070674"/>
    </source>
</evidence>
<dbReference type="CDD" id="cd22628">
    <property type="entry name" value="Kunitz_collagen_alpha1_XXVIII"/>
    <property type="match status" value="1"/>
</dbReference>
<dbReference type="InParanoid" id="A0A665VH29"/>
<feature type="compositionally biased region" description="Pro residues" evidence="15">
    <location>
        <begin position="585"/>
        <end position="598"/>
    </location>
</feature>
<feature type="compositionally biased region" description="Low complexity" evidence="15">
    <location>
        <begin position="507"/>
        <end position="545"/>
    </location>
</feature>
<dbReference type="InterPro" id="IPR002035">
    <property type="entry name" value="VWF_A"/>
</dbReference>
<evidence type="ECO:0000256" key="5">
    <source>
        <dbReference type="ARBA" id="ARBA00022729"/>
    </source>
</evidence>
<evidence type="ECO:0000256" key="4">
    <source>
        <dbReference type="ARBA" id="ARBA00022690"/>
    </source>
</evidence>
<keyword evidence="9" id="KW-0722">Serine protease inhibitor</keyword>
<feature type="domain" description="BPTI/Kunitz inhibitor" evidence="18">
    <location>
        <begin position="1021"/>
        <end position="1071"/>
    </location>
</feature>
<comment type="subcellular location">
    <subcellularLocation>
        <location evidence="1">Secreted</location>
        <location evidence="1">Extracellular space</location>
        <location evidence="1">Extracellular matrix</location>
        <location evidence="1">Basement membrane</location>
    </subcellularLocation>
</comment>
<proteinExistence type="inferred from homology"/>
<feature type="compositionally biased region" description="Basic and acidic residues" evidence="15">
    <location>
        <begin position="283"/>
        <end position="298"/>
    </location>
</feature>
<keyword evidence="20" id="KW-1185">Reference proteome</keyword>
<evidence type="ECO:0000256" key="15">
    <source>
        <dbReference type="SAM" id="MobiDB-lite"/>
    </source>
</evidence>
<evidence type="ECO:0000256" key="10">
    <source>
        <dbReference type="ARBA" id="ARBA00023119"/>
    </source>
</evidence>
<dbReference type="Gene3D" id="3.40.50.410">
    <property type="entry name" value="von Willebrand factor, type A domain"/>
    <property type="match status" value="2"/>
</dbReference>
<dbReference type="PROSITE" id="PS50234">
    <property type="entry name" value="VWFA"/>
    <property type="match status" value="2"/>
</dbReference>
<dbReference type="SUPFAM" id="SSF57362">
    <property type="entry name" value="BPTI-like"/>
    <property type="match status" value="1"/>
</dbReference>
<dbReference type="PANTHER" id="PTHR24020">
    <property type="entry name" value="COLLAGEN ALPHA"/>
    <property type="match status" value="1"/>
</dbReference>
<dbReference type="Proteomes" id="UP000472264">
    <property type="component" value="Chromosome 21"/>
</dbReference>
<keyword evidence="8" id="KW-0130">Cell adhesion</keyword>
<dbReference type="Gene3D" id="4.10.410.10">
    <property type="entry name" value="Pancreatic trypsin inhibitor Kunitz domain"/>
    <property type="match status" value="1"/>
</dbReference>
<feature type="compositionally biased region" description="Basic and acidic residues" evidence="15">
    <location>
        <begin position="650"/>
        <end position="668"/>
    </location>
</feature>
<comment type="similarity">
    <text evidence="13">Belongs to the VWA-containing collagen family.</text>
</comment>
<keyword evidence="4" id="KW-0646">Protease inhibitor</keyword>
<dbReference type="PRINTS" id="PR00453">
    <property type="entry name" value="VWFADOMAIN"/>
</dbReference>
<dbReference type="PANTHER" id="PTHR24020:SF87">
    <property type="entry name" value="COLLAGEN ALPHA-1(VI) CHAIN-LIKE"/>
    <property type="match status" value="1"/>
</dbReference>
<dbReference type="FunFam" id="3.40.50.410:FF:000051">
    <property type="entry name" value="Collagen type XXVIII alpha 1 chain"/>
    <property type="match status" value="1"/>
</dbReference>
<keyword evidence="5 16" id="KW-0732">Signal</keyword>
<dbReference type="AlphaFoldDB" id="A0A665VH29"/>
<dbReference type="InterPro" id="IPR036880">
    <property type="entry name" value="Kunitz_BPTI_sf"/>
</dbReference>
<dbReference type="SUPFAM" id="SSF53300">
    <property type="entry name" value="vWA-like"/>
    <property type="match status" value="2"/>
</dbReference>
<keyword evidence="2" id="KW-0964">Secreted</keyword>
<evidence type="ECO:0000256" key="12">
    <source>
        <dbReference type="ARBA" id="ARBA00058139"/>
    </source>
</evidence>
<protein>
    <recommendedName>
        <fullName evidence="14">Collagen alpha-1(XXVIII) chain</fullName>
    </recommendedName>
</protein>
<evidence type="ECO:0000256" key="3">
    <source>
        <dbReference type="ARBA" id="ARBA00022530"/>
    </source>
</evidence>
<dbReference type="CDD" id="cd01472">
    <property type="entry name" value="vWA_collagen"/>
    <property type="match status" value="1"/>
</dbReference>
<dbReference type="GO" id="GO:0005604">
    <property type="term" value="C:basement membrane"/>
    <property type="evidence" value="ECO:0007669"/>
    <property type="project" value="UniProtKB-SubCell"/>
</dbReference>
<dbReference type="InterPro" id="IPR050525">
    <property type="entry name" value="ECM_Assembly_Org"/>
</dbReference>
<dbReference type="FunFam" id="3.40.50.410:FF:000003">
    <property type="entry name" value="Collagen type VI alpha 3 chain"/>
    <property type="match status" value="1"/>
</dbReference>
<feature type="domain" description="VWFA" evidence="17">
    <location>
        <begin position="707"/>
        <end position="891"/>
    </location>
</feature>
<evidence type="ECO:0000313" key="19">
    <source>
        <dbReference type="Ensembl" id="ENSENLP00000031039.1"/>
    </source>
</evidence>
<dbReference type="GO" id="GO:0004867">
    <property type="term" value="F:serine-type endopeptidase inhibitor activity"/>
    <property type="evidence" value="ECO:0007669"/>
    <property type="project" value="UniProtKB-KW"/>
</dbReference>
<evidence type="ECO:0000259" key="18">
    <source>
        <dbReference type="PROSITE" id="PS50279"/>
    </source>
</evidence>
<dbReference type="FunFam" id="4.10.410.10:FF:000045">
    <property type="entry name" value="Collagen type XXVIII alpha 1 a"/>
    <property type="match status" value="1"/>
</dbReference>
<keyword evidence="7" id="KW-0084">Basement membrane</keyword>
<dbReference type="PROSITE" id="PS00280">
    <property type="entry name" value="BPTI_KUNITZ_1"/>
    <property type="match status" value="1"/>
</dbReference>
<evidence type="ECO:0000256" key="11">
    <source>
        <dbReference type="ARBA" id="ARBA00023157"/>
    </source>
</evidence>
<keyword evidence="6" id="KW-0677">Repeat</keyword>
<dbReference type="OMA" id="YSIHWYY"/>
<reference evidence="19" key="2">
    <citation type="submission" date="2025-08" db="UniProtKB">
        <authorList>
            <consortium name="Ensembl"/>
        </authorList>
    </citation>
    <scope>IDENTIFICATION</scope>
</reference>
<feature type="signal peptide" evidence="16">
    <location>
        <begin position="1"/>
        <end position="22"/>
    </location>
</feature>
<evidence type="ECO:0000256" key="8">
    <source>
        <dbReference type="ARBA" id="ARBA00022889"/>
    </source>
</evidence>
<name>A0A665VH29_ECHNA</name>
<dbReference type="GO" id="GO:0005581">
    <property type="term" value="C:collagen trimer"/>
    <property type="evidence" value="ECO:0007669"/>
    <property type="project" value="UniProtKB-KW"/>
</dbReference>
<accession>A0A665VH29</accession>
<evidence type="ECO:0000256" key="13">
    <source>
        <dbReference type="ARBA" id="ARBA00061466"/>
    </source>
</evidence>
<evidence type="ECO:0000256" key="2">
    <source>
        <dbReference type="ARBA" id="ARBA00022525"/>
    </source>
</evidence>
<keyword evidence="3" id="KW-0272">Extracellular matrix</keyword>
<feature type="domain" description="VWFA" evidence="17">
    <location>
        <begin position="57"/>
        <end position="239"/>
    </location>
</feature>
<evidence type="ECO:0000256" key="16">
    <source>
        <dbReference type="SAM" id="SignalP"/>
    </source>
</evidence>
<feature type="region of interest" description="Disordered" evidence="15">
    <location>
        <begin position="274"/>
        <end position="304"/>
    </location>
</feature>
<keyword evidence="10" id="KW-0176">Collagen</keyword>
<feature type="chain" id="PRO_5025500220" description="Collagen alpha-1(XXVIII) chain" evidence="16">
    <location>
        <begin position="23"/>
        <end position="1073"/>
    </location>
</feature>
<dbReference type="InterPro" id="IPR002223">
    <property type="entry name" value="Kunitz_BPTI"/>
</dbReference>
<evidence type="ECO:0000313" key="20">
    <source>
        <dbReference type="Proteomes" id="UP000472264"/>
    </source>
</evidence>
<dbReference type="InterPro" id="IPR036465">
    <property type="entry name" value="vWFA_dom_sf"/>
</dbReference>
<feature type="region of interest" description="Disordered" evidence="15">
    <location>
        <begin position="633"/>
        <end position="673"/>
    </location>
</feature>
<dbReference type="SMART" id="SM00131">
    <property type="entry name" value="KU"/>
    <property type="match status" value="1"/>
</dbReference>
<sequence length="1073" mass="113699">GLRMFPYWTSVLLVIALTGVWTQDFYEERKSHKKAAKLLAASIQSGQAIIDEDCSLELSFLLDSSESAKDNHEEEKQFAMNVVDRFQGLRLQSGRSLGLRVALLQYSSHVITEQTFNDWRGAENFKNQIRPIVYIGHGTFTTYAISNITKIYLEESFQGGIRVAVLLTDGTSNPRNPDIFSAVADAKNQGIQFFAVGITRAANEPTKLAQLRLLGSSPSSRFLHNLQDEDIVKKVVTEIVSLIPCLSCPLAQKCGCEKGERGCAILPYQGEAGLSGLPGQEGTEGKPGYKGEKGERGECGTPGIKGDRVRRKACHFRSMYLYYIHLQGDMGFQGRPGPPGPLGVGEPGLPGPQGPQGVQGEKGPHGEGFPGPKVLFSGEMGPPGLPGFPGPTGLGIQGEKGIEGPRGPPGVRGLPGEGLPGPKGDQGLPGEQGATGERGIGEPGPKGEPGAAGLGGLPGLPGEDGAPGQKGEAGLAGLRGPEGPQGIGTQGEKGDQGLRGIRGLHGPPGISGPSGPKGERGVPGQQGMPGQPGRSMSGPKGDVGPAGPPGPAGETGHGLPGPKGDRGHPGLPGPFGPKGEGIPGPVGPPGMPGLPGEPGPEGIGIPGPKVSVCMFLWKFLSVCVHMWWKPGSQGMTGPRGPQGDGFPGAKGDRGLQGEKGMKGSKGDMGDTGVAGEAVSKTELREDVIKLIKEICGCGIKCKEMPMELVFVIDSSESVGPENFEIVKDFVTRLVDRTTVGRNATRIGLVLYSLEVRLQFDLTQYMNKQDVKQTIRKMPYMGEGTYTGTAIRKATQEAFFSARPGVRKVAIVITDGQTDKREPVKLDIAVREAHAANIEMYALGIVNSSDPTQTEFLRELNLIASDPDSEHMYLIDDFNTLTALESKLVSQLCEDDNGALIYNHLKNGQWNGNNGHGYNYQEEIQTQRHTNIRGRGDTFTLPISADPLPIQVVEDDDGEDLDIRVHIGGGSTLAVVNKTISLSPVGVNSVSNEAVLLPSSSSSSTSSATSSSNLDAPLEPQCKLNLDQGSCRDYIIRWYYDKEANACAQFWYGGCGGNENRFETEDECKKTCVL</sequence>
<dbReference type="Pfam" id="PF00092">
    <property type="entry name" value="VWA"/>
    <property type="match status" value="2"/>
</dbReference>
<organism evidence="19 20">
    <name type="scientific">Echeneis naucrates</name>
    <name type="common">Live sharksucker</name>
    <dbReference type="NCBI Taxonomy" id="173247"/>
    <lineage>
        <taxon>Eukaryota</taxon>
        <taxon>Metazoa</taxon>
        <taxon>Chordata</taxon>
        <taxon>Craniata</taxon>
        <taxon>Vertebrata</taxon>
        <taxon>Euteleostomi</taxon>
        <taxon>Actinopterygii</taxon>
        <taxon>Neopterygii</taxon>
        <taxon>Teleostei</taxon>
        <taxon>Neoteleostei</taxon>
        <taxon>Acanthomorphata</taxon>
        <taxon>Carangaria</taxon>
        <taxon>Carangiformes</taxon>
        <taxon>Echeneidae</taxon>
        <taxon>Echeneis</taxon>
    </lineage>
</organism>
<reference evidence="19" key="1">
    <citation type="submission" date="2021-04" db="EMBL/GenBank/DDBJ databases">
        <authorList>
            <consortium name="Wellcome Sanger Institute Data Sharing"/>
        </authorList>
    </citation>
    <scope>NUCLEOTIDE SEQUENCE [LARGE SCALE GENOMIC DNA]</scope>
</reference>
<feature type="region of interest" description="Disordered" evidence="15">
    <location>
        <begin position="333"/>
        <end position="602"/>
    </location>
</feature>
<gene>
    <name evidence="19" type="primary">col28a2a</name>
</gene>
<dbReference type="Ensembl" id="ENSENLT00000031942.1">
    <property type="protein sequence ID" value="ENSENLP00000031039.1"/>
    <property type="gene ID" value="ENSENLG00000013733.1"/>
</dbReference>
<evidence type="ECO:0000256" key="1">
    <source>
        <dbReference type="ARBA" id="ARBA00004302"/>
    </source>
</evidence>
<evidence type="ECO:0000256" key="6">
    <source>
        <dbReference type="ARBA" id="ARBA00022737"/>
    </source>
</evidence>
<dbReference type="SMART" id="SM00327">
    <property type="entry name" value="VWA"/>
    <property type="match status" value="2"/>
</dbReference>
<evidence type="ECO:0000259" key="17">
    <source>
        <dbReference type="PROSITE" id="PS50234"/>
    </source>
</evidence>
<evidence type="ECO:0000256" key="9">
    <source>
        <dbReference type="ARBA" id="ARBA00022900"/>
    </source>
</evidence>
<keyword evidence="11" id="KW-1015">Disulfide bond</keyword>
<dbReference type="PRINTS" id="PR00759">
    <property type="entry name" value="BASICPTASE"/>
</dbReference>
<reference evidence="19" key="3">
    <citation type="submission" date="2025-09" db="UniProtKB">
        <authorList>
            <consortium name="Ensembl"/>
        </authorList>
    </citation>
    <scope>IDENTIFICATION</scope>
</reference>
<comment type="function">
    <text evidence="12">May act as a cell-binding protein.</text>
</comment>